<sequence length="596" mass="67426">MEPSFMSPTQVMTSQDFRDWEAVNAPERERLMQQQESMQQHASSTTKSPDFLRIIPSNTKAKRAFSELLDRKKADTLSPHHFQYMVDSGKGPLRKTINYPARSGDETPDEEYSDESETSDINLGFFKVSFDYKNVTNSAKWVIGRGSARKDENKRNVDILLAAPGSKHTRGLLAAHAYLRMHPDSGVWMIHAAPEYGKGSEKSAPTAMAMLDDHEIYENGFRCLDRPESRLSILDMEFRVQFALTTYLACESYRQTRNRKLEEYNITVPNTDISGIPLKSDIRVQDLAVFSLGLGSGSFGSVYEAFDPENGELRVVKVIEVKSVSHSQILQAETDMVTLCPNTRGLVRQYGWCNSNGDPTLEATKYPLNIYIVQRKGKAFNTMSWKNMPAMKTLKLFQDLLHGLCTIHQRGWMHRDITRQNILYFKGDPPEAALCDFGKLCFSKTDTYTYLASWNNLPPELVEGESNPYDQSIDIWMLALALLLAWRPQAFQGVTRLQNGQISSDGLEAIHSHLRDIKRSDVALLLRGMFSKDPKLRPTAVQALSHPCFRPLKTGATQEAVSSEGKRRHSEEDTIDVEAAKNQAVRVKEKEPGEKR</sequence>
<proteinExistence type="predicted"/>
<dbReference type="GO" id="GO:0005524">
    <property type="term" value="F:ATP binding"/>
    <property type="evidence" value="ECO:0007669"/>
    <property type="project" value="UniProtKB-UniRule"/>
</dbReference>
<evidence type="ECO:0000313" key="4">
    <source>
        <dbReference type="EMBL" id="KAK0506921.1"/>
    </source>
</evidence>
<reference evidence="4" key="1">
    <citation type="submission" date="2023-03" db="EMBL/GenBank/DDBJ databases">
        <title>Complete genome of Cladonia borealis.</title>
        <authorList>
            <person name="Park H."/>
        </authorList>
    </citation>
    <scope>NUCLEOTIDE SEQUENCE</scope>
    <source>
        <strain evidence="4">ANT050790</strain>
    </source>
</reference>
<feature type="compositionally biased region" description="Basic and acidic residues" evidence="2">
    <location>
        <begin position="16"/>
        <end position="31"/>
    </location>
</feature>
<dbReference type="PROSITE" id="PS50011">
    <property type="entry name" value="PROTEIN_KINASE_DOM"/>
    <property type="match status" value="1"/>
</dbReference>
<dbReference type="PANTHER" id="PTHR44167:SF18">
    <property type="entry name" value="PROTEIN KINASE DOMAIN-CONTAINING PROTEIN"/>
    <property type="match status" value="1"/>
</dbReference>
<dbReference type="PROSITE" id="PS00107">
    <property type="entry name" value="PROTEIN_KINASE_ATP"/>
    <property type="match status" value="1"/>
</dbReference>
<dbReference type="SUPFAM" id="SSF56112">
    <property type="entry name" value="Protein kinase-like (PK-like)"/>
    <property type="match status" value="1"/>
</dbReference>
<name>A0AA39U3D9_9LECA</name>
<feature type="region of interest" description="Disordered" evidence="2">
    <location>
        <begin position="1"/>
        <end position="50"/>
    </location>
</feature>
<dbReference type="InterPro" id="IPR000719">
    <property type="entry name" value="Prot_kinase_dom"/>
</dbReference>
<dbReference type="CDD" id="cd00180">
    <property type="entry name" value="PKc"/>
    <property type="match status" value="1"/>
</dbReference>
<feature type="region of interest" description="Disordered" evidence="2">
    <location>
        <begin position="555"/>
        <end position="596"/>
    </location>
</feature>
<dbReference type="Proteomes" id="UP001166286">
    <property type="component" value="Unassembled WGS sequence"/>
</dbReference>
<evidence type="ECO:0000259" key="3">
    <source>
        <dbReference type="PROSITE" id="PS50011"/>
    </source>
</evidence>
<gene>
    <name evidence="4" type="ORF">JMJ35_010621</name>
</gene>
<keyword evidence="1" id="KW-0547">Nucleotide-binding</keyword>
<dbReference type="Gene3D" id="3.30.200.20">
    <property type="entry name" value="Phosphorylase Kinase, domain 1"/>
    <property type="match status" value="1"/>
</dbReference>
<feature type="compositionally biased region" description="Polar residues" evidence="2">
    <location>
        <begin position="1"/>
        <end position="15"/>
    </location>
</feature>
<dbReference type="Pfam" id="PF00069">
    <property type="entry name" value="Pkinase"/>
    <property type="match status" value="1"/>
</dbReference>
<dbReference type="PANTHER" id="PTHR44167">
    <property type="entry name" value="OVARIAN-SPECIFIC SERINE/THREONINE-PROTEIN KINASE LOK-RELATED"/>
    <property type="match status" value="1"/>
</dbReference>
<dbReference type="GO" id="GO:0005737">
    <property type="term" value="C:cytoplasm"/>
    <property type="evidence" value="ECO:0007669"/>
    <property type="project" value="TreeGrafter"/>
</dbReference>
<evidence type="ECO:0000313" key="5">
    <source>
        <dbReference type="Proteomes" id="UP001166286"/>
    </source>
</evidence>
<feature type="compositionally biased region" description="Basic and acidic residues" evidence="2">
    <location>
        <begin position="586"/>
        <end position="596"/>
    </location>
</feature>
<dbReference type="GO" id="GO:0044773">
    <property type="term" value="P:mitotic DNA damage checkpoint signaling"/>
    <property type="evidence" value="ECO:0007669"/>
    <property type="project" value="TreeGrafter"/>
</dbReference>
<feature type="domain" description="Protein kinase" evidence="3">
    <location>
        <begin position="288"/>
        <end position="549"/>
    </location>
</feature>
<dbReference type="InterPro" id="IPR011009">
    <property type="entry name" value="Kinase-like_dom_sf"/>
</dbReference>
<keyword evidence="5" id="KW-1185">Reference proteome</keyword>
<evidence type="ECO:0000256" key="2">
    <source>
        <dbReference type="SAM" id="MobiDB-lite"/>
    </source>
</evidence>
<dbReference type="InterPro" id="IPR017441">
    <property type="entry name" value="Protein_kinase_ATP_BS"/>
</dbReference>
<organism evidence="4 5">
    <name type="scientific">Cladonia borealis</name>
    <dbReference type="NCBI Taxonomy" id="184061"/>
    <lineage>
        <taxon>Eukaryota</taxon>
        <taxon>Fungi</taxon>
        <taxon>Dikarya</taxon>
        <taxon>Ascomycota</taxon>
        <taxon>Pezizomycotina</taxon>
        <taxon>Lecanoromycetes</taxon>
        <taxon>OSLEUM clade</taxon>
        <taxon>Lecanoromycetidae</taxon>
        <taxon>Lecanorales</taxon>
        <taxon>Lecanorineae</taxon>
        <taxon>Cladoniaceae</taxon>
        <taxon>Cladonia</taxon>
    </lineage>
</organism>
<dbReference type="AlphaFoldDB" id="A0AA39U3D9"/>
<feature type="binding site" evidence="1">
    <location>
        <position position="317"/>
    </location>
    <ligand>
        <name>ATP</name>
        <dbReference type="ChEBI" id="CHEBI:30616"/>
    </ligand>
</feature>
<accession>A0AA39U3D9</accession>
<keyword evidence="1" id="KW-0067">ATP-binding</keyword>
<feature type="compositionally biased region" description="Polar residues" evidence="2">
    <location>
        <begin position="32"/>
        <end position="48"/>
    </location>
</feature>
<dbReference type="GO" id="GO:0005634">
    <property type="term" value="C:nucleus"/>
    <property type="evidence" value="ECO:0007669"/>
    <property type="project" value="TreeGrafter"/>
</dbReference>
<feature type="compositionally biased region" description="Acidic residues" evidence="2">
    <location>
        <begin position="106"/>
        <end position="116"/>
    </location>
</feature>
<evidence type="ECO:0000256" key="1">
    <source>
        <dbReference type="PROSITE-ProRule" id="PRU10141"/>
    </source>
</evidence>
<dbReference type="GO" id="GO:0004674">
    <property type="term" value="F:protein serine/threonine kinase activity"/>
    <property type="evidence" value="ECO:0007669"/>
    <property type="project" value="TreeGrafter"/>
</dbReference>
<protein>
    <recommendedName>
        <fullName evidence="3">Protein kinase domain-containing protein</fullName>
    </recommendedName>
</protein>
<dbReference type="EMBL" id="JAFEKC020000026">
    <property type="protein sequence ID" value="KAK0506921.1"/>
    <property type="molecule type" value="Genomic_DNA"/>
</dbReference>
<dbReference type="Gene3D" id="1.10.510.10">
    <property type="entry name" value="Transferase(Phosphotransferase) domain 1"/>
    <property type="match status" value="1"/>
</dbReference>
<feature type="region of interest" description="Disordered" evidence="2">
    <location>
        <begin position="95"/>
        <end position="116"/>
    </location>
</feature>
<comment type="caution">
    <text evidence="4">The sequence shown here is derived from an EMBL/GenBank/DDBJ whole genome shotgun (WGS) entry which is preliminary data.</text>
</comment>